<dbReference type="AlphaFoldDB" id="A0A212KAR5"/>
<feature type="transmembrane region" description="Helical" evidence="1">
    <location>
        <begin position="107"/>
        <end position="128"/>
    </location>
</feature>
<sequence>MKKLAGAILVAIVFWFVMFSQWTSPHINFWYVMLAAAGTLTALSFLFRKDWKAEFSFNIKDVALGVGSAIVLWGVFYLGNAISGMLFDFAHPQVSDVYAMKDGQSKLFLALALLFWIGPAEEIFWRGYVQRSLSESKLGSMKAYIITTLIYAFVHIWAFNFMLFMAAFICGAFWGFMYMKNRNLLTVLISHAIWDVAVFILFPIS</sequence>
<evidence type="ECO:0000256" key="1">
    <source>
        <dbReference type="SAM" id="Phobius"/>
    </source>
</evidence>
<protein>
    <recommendedName>
        <fullName evidence="2">CAAX prenyl protease 2/Lysostaphin resistance protein A-like domain-containing protein</fullName>
    </recommendedName>
</protein>
<dbReference type="GO" id="GO:0080120">
    <property type="term" value="P:CAAX-box protein maturation"/>
    <property type="evidence" value="ECO:0007669"/>
    <property type="project" value="UniProtKB-ARBA"/>
</dbReference>
<keyword evidence="1" id="KW-0472">Membrane</keyword>
<dbReference type="EMBL" id="FLUL01000001">
    <property type="protein sequence ID" value="SBW08834.1"/>
    <property type="molecule type" value="Genomic_DNA"/>
</dbReference>
<feature type="transmembrane region" description="Helical" evidence="1">
    <location>
        <begin position="62"/>
        <end position="87"/>
    </location>
</feature>
<dbReference type="RefSeq" id="WP_296952344.1">
    <property type="nucleotide sequence ID" value="NZ_LT599021.1"/>
</dbReference>
<feature type="transmembrane region" description="Helical" evidence="1">
    <location>
        <begin position="149"/>
        <end position="178"/>
    </location>
</feature>
<gene>
    <name evidence="3" type="ORF">KL86DYS2_13477</name>
</gene>
<name>A0A212KAR5_9BACT</name>
<feature type="domain" description="CAAX prenyl protease 2/Lysostaphin resistance protein A-like" evidence="2">
    <location>
        <begin position="105"/>
        <end position="196"/>
    </location>
</feature>
<dbReference type="GO" id="GO:0004175">
    <property type="term" value="F:endopeptidase activity"/>
    <property type="evidence" value="ECO:0007669"/>
    <property type="project" value="UniProtKB-ARBA"/>
</dbReference>
<accession>A0A212KAR5</accession>
<evidence type="ECO:0000259" key="2">
    <source>
        <dbReference type="Pfam" id="PF02517"/>
    </source>
</evidence>
<reference evidence="3" key="1">
    <citation type="submission" date="2016-04" db="EMBL/GenBank/DDBJ databases">
        <authorList>
            <person name="Evans L.H."/>
            <person name="Alamgir A."/>
            <person name="Owens N."/>
            <person name="Weber N.D."/>
            <person name="Virtaneva K."/>
            <person name="Barbian K."/>
            <person name="Babar A."/>
            <person name="Rosenke K."/>
        </authorList>
    </citation>
    <scope>NUCLEOTIDE SEQUENCE</scope>
    <source>
        <strain evidence="3">86-2</strain>
    </source>
</reference>
<evidence type="ECO:0000313" key="3">
    <source>
        <dbReference type="EMBL" id="SBW08834.1"/>
    </source>
</evidence>
<feature type="transmembrane region" description="Helical" evidence="1">
    <location>
        <begin position="29"/>
        <end position="47"/>
    </location>
</feature>
<feature type="transmembrane region" description="Helical" evidence="1">
    <location>
        <begin position="184"/>
        <end position="204"/>
    </location>
</feature>
<dbReference type="InterPro" id="IPR003675">
    <property type="entry name" value="Rce1/LyrA-like_dom"/>
</dbReference>
<dbReference type="Pfam" id="PF02517">
    <property type="entry name" value="Rce1-like"/>
    <property type="match status" value="1"/>
</dbReference>
<keyword evidence="1" id="KW-1133">Transmembrane helix</keyword>
<proteinExistence type="predicted"/>
<keyword evidence="1" id="KW-0812">Transmembrane</keyword>
<organism evidence="3">
    <name type="scientific">uncultured Dysgonomonas sp</name>
    <dbReference type="NCBI Taxonomy" id="206096"/>
    <lineage>
        <taxon>Bacteria</taxon>
        <taxon>Pseudomonadati</taxon>
        <taxon>Bacteroidota</taxon>
        <taxon>Bacteroidia</taxon>
        <taxon>Bacteroidales</taxon>
        <taxon>Dysgonomonadaceae</taxon>
        <taxon>Dysgonomonas</taxon>
        <taxon>environmental samples</taxon>
    </lineage>
</organism>